<sequence>MKNWFRNAFRMVLVFVVCTVALTVAAFSLKGESVIAASVKEETPFERQPNLDLILKYWGTLNLIAWNEQVIKDVELRLELQKSNGSVTHQDTLSAAASIEGRKSNVLLLQELADATKAEILSSGITVQDHTRLENLCTESYDPRCRLIPIKAILSEVSS</sequence>
<dbReference type="RefSeq" id="WP_273642850.1">
    <property type="nucleotide sequence ID" value="NZ_JAQQXP010000004.1"/>
</dbReference>
<dbReference type="EMBL" id="JAQQXP010000004">
    <property type="protein sequence ID" value="MDC8832948.1"/>
    <property type="molecule type" value="Genomic_DNA"/>
</dbReference>
<keyword evidence="2" id="KW-1185">Reference proteome</keyword>
<reference evidence="1 2" key="1">
    <citation type="submission" date="2022-10" db="EMBL/GenBank/DDBJ databases">
        <title>Alteromonas sp. chi3 Genome sequencing.</title>
        <authorList>
            <person name="Park S."/>
        </authorList>
    </citation>
    <scope>NUCLEOTIDE SEQUENCE [LARGE SCALE GENOMIC DNA]</scope>
    <source>
        <strain evidence="2">chi3</strain>
    </source>
</reference>
<protein>
    <submittedName>
        <fullName evidence="1">Uncharacterized protein</fullName>
    </submittedName>
</protein>
<accession>A0ABT5L7T6</accession>
<dbReference type="Proteomes" id="UP001218788">
    <property type="component" value="Unassembled WGS sequence"/>
</dbReference>
<evidence type="ECO:0000313" key="1">
    <source>
        <dbReference type="EMBL" id="MDC8832948.1"/>
    </source>
</evidence>
<gene>
    <name evidence="1" type="ORF">OIK42_19515</name>
</gene>
<evidence type="ECO:0000313" key="2">
    <source>
        <dbReference type="Proteomes" id="UP001218788"/>
    </source>
</evidence>
<comment type="caution">
    <text evidence="1">The sequence shown here is derived from an EMBL/GenBank/DDBJ whole genome shotgun (WGS) entry which is preliminary data.</text>
</comment>
<organism evidence="1 2">
    <name type="scientific">Alteromonas gilva</name>
    <dbReference type="NCBI Taxonomy" id="2987522"/>
    <lineage>
        <taxon>Bacteria</taxon>
        <taxon>Pseudomonadati</taxon>
        <taxon>Pseudomonadota</taxon>
        <taxon>Gammaproteobacteria</taxon>
        <taxon>Alteromonadales</taxon>
        <taxon>Alteromonadaceae</taxon>
        <taxon>Alteromonas/Salinimonas group</taxon>
        <taxon>Alteromonas</taxon>
    </lineage>
</organism>
<proteinExistence type="predicted"/>
<name>A0ABT5L7T6_9ALTE</name>